<keyword evidence="4 8" id="KW-0418">Kinase</keyword>
<dbReference type="InterPro" id="IPR002173">
    <property type="entry name" value="Carboh/pur_kinase_PfkB_CS"/>
</dbReference>
<dbReference type="PROSITE" id="PS00584">
    <property type="entry name" value="PFKB_KINASES_2"/>
    <property type="match status" value="1"/>
</dbReference>
<dbReference type="EMBL" id="QGGI01000008">
    <property type="protein sequence ID" value="PWJ93255.1"/>
    <property type="molecule type" value="Genomic_DNA"/>
</dbReference>
<comment type="similarity">
    <text evidence="1">Belongs to the carbohydrate kinase PfkB family.</text>
</comment>
<evidence type="ECO:0000256" key="4">
    <source>
        <dbReference type="ARBA" id="ARBA00022777"/>
    </source>
</evidence>
<keyword evidence="3" id="KW-0547">Nucleotide-binding</keyword>
<evidence type="ECO:0000256" key="6">
    <source>
        <dbReference type="PIRNR" id="PIRNR000535"/>
    </source>
</evidence>
<dbReference type="GO" id="GO:0044281">
    <property type="term" value="P:small molecule metabolic process"/>
    <property type="evidence" value="ECO:0007669"/>
    <property type="project" value="UniProtKB-ARBA"/>
</dbReference>
<dbReference type="PANTHER" id="PTHR46566:SF5">
    <property type="entry name" value="1-PHOSPHOFRUCTOKINASE"/>
    <property type="match status" value="1"/>
</dbReference>
<dbReference type="GO" id="GO:0008443">
    <property type="term" value="F:phosphofructokinase activity"/>
    <property type="evidence" value="ECO:0007669"/>
    <property type="project" value="TreeGrafter"/>
</dbReference>
<dbReference type="AlphaFoldDB" id="A0AA45HIT4"/>
<evidence type="ECO:0000256" key="5">
    <source>
        <dbReference type="ARBA" id="ARBA00022840"/>
    </source>
</evidence>
<dbReference type="Gene3D" id="3.40.1190.20">
    <property type="match status" value="1"/>
</dbReference>
<dbReference type="Pfam" id="PF00294">
    <property type="entry name" value="PfkB"/>
    <property type="match status" value="1"/>
</dbReference>
<evidence type="ECO:0000256" key="2">
    <source>
        <dbReference type="ARBA" id="ARBA00022679"/>
    </source>
</evidence>
<keyword evidence="2 6" id="KW-0808">Transferase</keyword>
<dbReference type="RefSeq" id="WP_158274827.1">
    <property type="nucleotide sequence ID" value="NZ_QGGI01000008.1"/>
</dbReference>
<dbReference type="InterPro" id="IPR011611">
    <property type="entry name" value="PfkB_dom"/>
</dbReference>
<evidence type="ECO:0000313" key="9">
    <source>
        <dbReference type="Proteomes" id="UP000245921"/>
    </source>
</evidence>
<dbReference type="GO" id="GO:0005524">
    <property type="term" value="F:ATP binding"/>
    <property type="evidence" value="ECO:0007669"/>
    <property type="project" value="UniProtKB-KW"/>
</dbReference>
<comment type="caution">
    <text evidence="8">The sequence shown here is derived from an EMBL/GenBank/DDBJ whole genome shotgun (WGS) entry which is preliminary data.</text>
</comment>
<dbReference type="GO" id="GO:0005829">
    <property type="term" value="C:cytosol"/>
    <property type="evidence" value="ECO:0007669"/>
    <property type="project" value="TreeGrafter"/>
</dbReference>
<evidence type="ECO:0000256" key="3">
    <source>
        <dbReference type="ARBA" id="ARBA00022741"/>
    </source>
</evidence>
<keyword evidence="9" id="KW-1185">Reference proteome</keyword>
<organism evidence="8 9">
    <name type="scientific">Oceanotoga teriensis</name>
    <dbReference type="NCBI Taxonomy" id="515440"/>
    <lineage>
        <taxon>Bacteria</taxon>
        <taxon>Thermotogati</taxon>
        <taxon>Thermotogota</taxon>
        <taxon>Thermotogae</taxon>
        <taxon>Petrotogales</taxon>
        <taxon>Petrotogaceae</taxon>
        <taxon>Oceanotoga</taxon>
    </lineage>
</organism>
<proteinExistence type="inferred from homology"/>
<keyword evidence="5" id="KW-0067">ATP-binding</keyword>
<gene>
    <name evidence="8" type="ORF">C7380_10884</name>
</gene>
<reference evidence="8 9" key="1">
    <citation type="submission" date="2018-05" db="EMBL/GenBank/DDBJ databases">
        <title>Genomic Encyclopedia of Type Strains, Phase IV (KMG-IV): sequencing the most valuable type-strain genomes for metagenomic binning, comparative biology and taxonomic classification.</title>
        <authorList>
            <person name="Goeker M."/>
        </authorList>
    </citation>
    <scope>NUCLEOTIDE SEQUENCE [LARGE SCALE GENOMIC DNA]</scope>
    <source>
        <strain evidence="8 9">DSM 24906</strain>
    </source>
</reference>
<dbReference type="CDD" id="cd01164">
    <property type="entry name" value="FruK_PfkB_like"/>
    <property type="match status" value="1"/>
</dbReference>
<feature type="domain" description="Carbohydrate kinase PfkB" evidence="7">
    <location>
        <begin position="11"/>
        <end position="280"/>
    </location>
</feature>
<name>A0AA45HIT4_9BACT</name>
<dbReference type="Proteomes" id="UP000245921">
    <property type="component" value="Unassembled WGS sequence"/>
</dbReference>
<protein>
    <submittedName>
        <fullName evidence="8">Tagatose 6-phosphate kinase</fullName>
    </submittedName>
</protein>
<dbReference type="GO" id="GO:0016052">
    <property type="term" value="P:carbohydrate catabolic process"/>
    <property type="evidence" value="ECO:0007669"/>
    <property type="project" value="UniProtKB-ARBA"/>
</dbReference>
<dbReference type="PIRSF" id="PIRSF000535">
    <property type="entry name" value="1PFK/6PFK/LacC"/>
    <property type="match status" value="1"/>
</dbReference>
<dbReference type="NCBIfam" id="TIGR03168">
    <property type="entry name" value="1-PFK"/>
    <property type="match status" value="1"/>
</dbReference>
<dbReference type="FunFam" id="3.40.1190.20:FF:000001">
    <property type="entry name" value="Phosphofructokinase"/>
    <property type="match status" value="1"/>
</dbReference>
<dbReference type="InterPro" id="IPR029056">
    <property type="entry name" value="Ribokinase-like"/>
</dbReference>
<dbReference type="PANTHER" id="PTHR46566">
    <property type="entry name" value="1-PHOSPHOFRUCTOKINASE-RELATED"/>
    <property type="match status" value="1"/>
</dbReference>
<accession>A0AA45HIT4</accession>
<evidence type="ECO:0000313" key="8">
    <source>
        <dbReference type="EMBL" id="PWJ93255.1"/>
    </source>
</evidence>
<evidence type="ECO:0000259" key="7">
    <source>
        <dbReference type="Pfam" id="PF00294"/>
    </source>
</evidence>
<evidence type="ECO:0000256" key="1">
    <source>
        <dbReference type="ARBA" id="ARBA00010688"/>
    </source>
</evidence>
<sequence length="307" mass="34578">MLLTVTLNPSIDRSYYVEGFNKNGVYRTKYEKITSGGKGLNVSRVLKKLDMDVMATGFLGGKSGEYIKDELDRLSIINDFVNIDGETRNCIAILSDDGSHTEILEKGPVITEEYFYLFLKKFENILEQNSDIKFVSVSGSIPQGLKDNVYKRLIMYSNKFDIKIILDSSGEYLKNGIEAKPFLIKPNLDEINSLLNKNLNQKNFIEEIENLELENIIVSLGEDGAIAKLKNNFYRIMIPKINVINPVGSGDSMIAGFMIGYEKDYDDIRLLKFATACGMSNAITKTTGDIDLNFLKDIINKIEIKNV</sequence>
<dbReference type="SUPFAM" id="SSF53613">
    <property type="entry name" value="Ribokinase-like"/>
    <property type="match status" value="1"/>
</dbReference>
<dbReference type="InterPro" id="IPR017583">
    <property type="entry name" value="Tagatose/fructose_Pkinase"/>
</dbReference>